<dbReference type="EMBL" id="MPUH01000043">
    <property type="protein sequence ID" value="OMJ93403.1"/>
    <property type="molecule type" value="Genomic_DNA"/>
</dbReference>
<keyword evidence="3" id="KW-0012">Acyltransferase</keyword>
<comment type="similarity">
    <text evidence="1">Belongs to the acetyltransferase family. GNAT subfamily.</text>
</comment>
<proteinExistence type="inferred from homology"/>
<feature type="domain" description="N-acetyltransferase" evidence="4">
    <location>
        <begin position="35"/>
        <end position="176"/>
    </location>
</feature>
<protein>
    <recommendedName>
        <fullName evidence="4">N-acetyltransferase domain-containing protein</fullName>
    </recommendedName>
</protein>
<gene>
    <name evidence="5" type="ORF">SteCoe_3646</name>
</gene>
<organism evidence="5 6">
    <name type="scientific">Stentor coeruleus</name>
    <dbReference type="NCBI Taxonomy" id="5963"/>
    <lineage>
        <taxon>Eukaryota</taxon>
        <taxon>Sar</taxon>
        <taxon>Alveolata</taxon>
        <taxon>Ciliophora</taxon>
        <taxon>Postciliodesmatophora</taxon>
        <taxon>Heterotrichea</taxon>
        <taxon>Heterotrichida</taxon>
        <taxon>Stentoridae</taxon>
        <taxon>Stentor</taxon>
    </lineage>
</organism>
<evidence type="ECO:0000313" key="6">
    <source>
        <dbReference type="Proteomes" id="UP000187209"/>
    </source>
</evidence>
<keyword evidence="6" id="KW-1185">Reference proteome</keyword>
<name>A0A1R2CWQ1_9CILI</name>
<evidence type="ECO:0000256" key="3">
    <source>
        <dbReference type="ARBA" id="ARBA00023315"/>
    </source>
</evidence>
<sequence>MHRKVKLLDVELVKVSLVPFADTMIEKYHEWMQNSELLEETGSKAMSLEEVKDIFFTYQTDPNKYAYMLCDRSLYNRENPGASMVGDVTLFINERLEGEICIFLADTHYRKLGIASEVIQFMISLCGGALSLSKLIAKISENNLASQKLFKKMGFSEFARDLDMREVHYYYMLSHSFTF</sequence>
<accession>A0A1R2CWQ1</accession>
<comment type="caution">
    <text evidence="5">The sequence shown here is derived from an EMBL/GenBank/DDBJ whole genome shotgun (WGS) entry which is preliminary data.</text>
</comment>
<dbReference type="InterPro" id="IPR039135">
    <property type="entry name" value="NAT9-like"/>
</dbReference>
<dbReference type="AlphaFoldDB" id="A0A1R2CWQ1"/>
<evidence type="ECO:0000256" key="1">
    <source>
        <dbReference type="ARBA" id="ARBA00009342"/>
    </source>
</evidence>
<dbReference type="Pfam" id="PF13302">
    <property type="entry name" value="Acetyltransf_3"/>
    <property type="match status" value="1"/>
</dbReference>
<keyword evidence="2" id="KW-0808">Transferase</keyword>
<evidence type="ECO:0000313" key="5">
    <source>
        <dbReference type="EMBL" id="OMJ93403.1"/>
    </source>
</evidence>
<dbReference type="PANTHER" id="PTHR13256">
    <property type="entry name" value="N-ACETYLTRANSFERASE 9"/>
    <property type="match status" value="1"/>
</dbReference>
<dbReference type="Gene3D" id="3.40.630.30">
    <property type="match status" value="1"/>
</dbReference>
<dbReference type="GO" id="GO:0008080">
    <property type="term" value="F:N-acetyltransferase activity"/>
    <property type="evidence" value="ECO:0007669"/>
    <property type="project" value="InterPro"/>
</dbReference>
<evidence type="ECO:0000259" key="4">
    <source>
        <dbReference type="PROSITE" id="PS51186"/>
    </source>
</evidence>
<dbReference type="InterPro" id="IPR016181">
    <property type="entry name" value="Acyl_CoA_acyltransferase"/>
</dbReference>
<dbReference type="Proteomes" id="UP000187209">
    <property type="component" value="Unassembled WGS sequence"/>
</dbReference>
<dbReference type="OrthoDB" id="5043642at2759"/>
<dbReference type="SUPFAM" id="SSF55729">
    <property type="entry name" value="Acyl-CoA N-acyltransferases (Nat)"/>
    <property type="match status" value="1"/>
</dbReference>
<evidence type="ECO:0000256" key="2">
    <source>
        <dbReference type="ARBA" id="ARBA00022679"/>
    </source>
</evidence>
<dbReference type="PROSITE" id="PS51186">
    <property type="entry name" value="GNAT"/>
    <property type="match status" value="1"/>
</dbReference>
<dbReference type="InterPro" id="IPR000182">
    <property type="entry name" value="GNAT_dom"/>
</dbReference>
<reference evidence="5 6" key="1">
    <citation type="submission" date="2016-11" db="EMBL/GenBank/DDBJ databases">
        <title>The macronuclear genome of Stentor coeruleus: a giant cell with tiny introns.</title>
        <authorList>
            <person name="Slabodnick M."/>
            <person name="Ruby J.G."/>
            <person name="Reiff S.B."/>
            <person name="Swart E.C."/>
            <person name="Gosai S."/>
            <person name="Prabakaran S."/>
            <person name="Witkowska E."/>
            <person name="Larue G.E."/>
            <person name="Fisher S."/>
            <person name="Freeman R.M."/>
            <person name="Gunawardena J."/>
            <person name="Chu W."/>
            <person name="Stover N.A."/>
            <person name="Gregory B.D."/>
            <person name="Nowacki M."/>
            <person name="Derisi J."/>
            <person name="Roy S.W."/>
            <person name="Marshall W.F."/>
            <person name="Sood P."/>
        </authorList>
    </citation>
    <scope>NUCLEOTIDE SEQUENCE [LARGE SCALE GENOMIC DNA]</scope>
    <source>
        <strain evidence="5">WM001</strain>
    </source>
</reference>
<dbReference type="PANTHER" id="PTHR13256:SF16">
    <property type="entry name" value="ALPHA_BETA-TUBULIN-N-ACETYLTRANSFERASE 9"/>
    <property type="match status" value="1"/>
</dbReference>